<evidence type="ECO:0008006" key="5">
    <source>
        <dbReference type="Google" id="ProtNLM"/>
    </source>
</evidence>
<dbReference type="Gene3D" id="3.20.20.370">
    <property type="entry name" value="Glycoside hydrolase/deacetylase"/>
    <property type="match status" value="1"/>
</dbReference>
<dbReference type="GO" id="GO:0005975">
    <property type="term" value="P:carbohydrate metabolic process"/>
    <property type="evidence" value="ECO:0007669"/>
    <property type="project" value="InterPro"/>
</dbReference>
<evidence type="ECO:0000256" key="2">
    <source>
        <dbReference type="SAM" id="Phobius"/>
    </source>
</evidence>
<dbReference type="EMBL" id="SMGG01000004">
    <property type="protein sequence ID" value="TCK61057.1"/>
    <property type="molecule type" value="Genomic_DNA"/>
</dbReference>
<dbReference type="OrthoDB" id="9784811at2"/>
<sequence length="412" mass="45317">MQQKNNNSIEPENNKKKPDIKKLLIVGAFAVVAAIFASMGILHFLLKDDAPKTEKAATEHTAPLHTKAPDDIAQDDNPNASGLDRRAVMDAIALSLFDNGLDNSSIKESTEQEENGTTNLHFIIDQGTANLENLKNSLSERIKGMGTEPEVGKSVSFASGKLSVVIDFIERHAEPQKPADKKPRVARDYNGVKVAFVIDDCGYSIPLAEKLGKVKYPMAMAIIPYTPHSRETAEVFRRLGKTVFLHQPMEPKAYPEKDPGKGAILLNMPESLVAISLQKNVEDLGGKIDGFNNHMGSGLTESREKMSQVFDTMKKYTNFYVDSYTSPKTVAFDECQKQGMVCAINNKFIDNESDPEYIRGKIMDGVNLAKANGSIIMIGHLRDSTVEVLVKILPELEAMGVEVVPVKELAVR</sequence>
<dbReference type="CDD" id="cd10936">
    <property type="entry name" value="CE4_DAC2"/>
    <property type="match status" value="1"/>
</dbReference>
<proteinExistence type="predicted"/>
<keyword evidence="4" id="KW-1185">Reference proteome</keyword>
<dbReference type="Proteomes" id="UP000294614">
    <property type="component" value="Unassembled WGS sequence"/>
</dbReference>
<organism evidence="3 4">
    <name type="scientific">Seleniivibrio woodruffii</name>
    <dbReference type="NCBI Taxonomy" id="1078050"/>
    <lineage>
        <taxon>Bacteria</taxon>
        <taxon>Pseudomonadati</taxon>
        <taxon>Deferribacterota</taxon>
        <taxon>Deferribacteres</taxon>
        <taxon>Deferribacterales</taxon>
        <taxon>Geovibrionaceae</taxon>
        <taxon>Seleniivibrio</taxon>
    </lineage>
</organism>
<keyword evidence="2" id="KW-0472">Membrane</keyword>
<protein>
    <recommendedName>
        <fullName evidence="5">Divergent polysaccharide deacetylase</fullName>
    </recommendedName>
</protein>
<evidence type="ECO:0000313" key="3">
    <source>
        <dbReference type="EMBL" id="TCK61057.1"/>
    </source>
</evidence>
<dbReference type="AlphaFoldDB" id="A0A4R1KAJ0"/>
<gene>
    <name evidence="3" type="ORF">C8D98_1939</name>
</gene>
<dbReference type="PANTHER" id="PTHR30105">
    <property type="entry name" value="UNCHARACTERIZED YIBQ-RELATED"/>
    <property type="match status" value="1"/>
</dbReference>
<feature type="transmembrane region" description="Helical" evidence="2">
    <location>
        <begin position="23"/>
        <end position="46"/>
    </location>
</feature>
<keyword evidence="2" id="KW-0812">Transmembrane</keyword>
<accession>A0A4R1KAJ0</accession>
<feature type="region of interest" description="Disordered" evidence="1">
    <location>
        <begin position="56"/>
        <end position="82"/>
    </location>
</feature>
<name>A0A4R1KAJ0_9BACT</name>
<dbReference type="Pfam" id="PF04748">
    <property type="entry name" value="Polysacc_deac_2"/>
    <property type="match status" value="1"/>
</dbReference>
<dbReference type="InterPro" id="IPR006837">
    <property type="entry name" value="Divergent_DAC"/>
</dbReference>
<evidence type="ECO:0000256" key="1">
    <source>
        <dbReference type="SAM" id="MobiDB-lite"/>
    </source>
</evidence>
<comment type="caution">
    <text evidence="3">The sequence shown here is derived from an EMBL/GenBank/DDBJ whole genome shotgun (WGS) entry which is preliminary data.</text>
</comment>
<dbReference type="RefSeq" id="WP_132873909.1">
    <property type="nucleotide sequence ID" value="NZ_JBLJBI010000142.1"/>
</dbReference>
<evidence type="ECO:0000313" key="4">
    <source>
        <dbReference type="Proteomes" id="UP000294614"/>
    </source>
</evidence>
<dbReference type="PANTHER" id="PTHR30105:SF2">
    <property type="entry name" value="DIVERGENT POLYSACCHARIDE DEACETYLASE SUPERFAMILY"/>
    <property type="match status" value="1"/>
</dbReference>
<dbReference type="SUPFAM" id="SSF88713">
    <property type="entry name" value="Glycoside hydrolase/deacetylase"/>
    <property type="match status" value="1"/>
</dbReference>
<reference evidence="3 4" key="1">
    <citation type="submission" date="2019-03" db="EMBL/GenBank/DDBJ databases">
        <title>Genomic Encyclopedia of Type Strains, Phase IV (KMG-IV): sequencing the most valuable type-strain genomes for metagenomic binning, comparative biology and taxonomic classification.</title>
        <authorList>
            <person name="Goeker M."/>
        </authorList>
    </citation>
    <scope>NUCLEOTIDE SEQUENCE [LARGE SCALE GENOMIC DNA]</scope>
    <source>
        <strain evidence="3 4">DSM 24984</strain>
    </source>
</reference>
<keyword evidence="2" id="KW-1133">Transmembrane helix</keyword>
<dbReference type="InterPro" id="IPR011330">
    <property type="entry name" value="Glyco_hydro/deAcase_b/a-brl"/>
</dbReference>